<reference evidence="4" key="1">
    <citation type="submission" date="2022-10" db="EMBL/GenBank/DDBJ databases">
        <title>Genome assembly of Pristionchus species.</title>
        <authorList>
            <person name="Yoshida K."/>
            <person name="Sommer R.J."/>
        </authorList>
    </citation>
    <scope>NUCLEOTIDE SEQUENCE [LARGE SCALE GENOMIC DNA]</scope>
    <source>
        <strain evidence="4">RS5460</strain>
    </source>
</reference>
<comment type="similarity">
    <text evidence="1">Belongs to the protein-tyrosine phosphatase family. Non-receptor class myotubularin subfamily.</text>
</comment>
<dbReference type="AlphaFoldDB" id="A0AAN4ZFA9"/>
<keyword evidence="4" id="KW-1185">Reference proteome</keyword>
<organism evidence="3 4">
    <name type="scientific">Pristionchus mayeri</name>
    <dbReference type="NCBI Taxonomy" id="1317129"/>
    <lineage>
        <taxon>Eukaryota</taxon>
        <taxon>Metazoa</taxon>
        <taxon>Ecdysozoa</taxon>
        <taxon>Nematoda</taxon>
        <taxon>Chromadorea</taxon>
        <taxon>Rhabditida</taxon>
        <taxon>Rhabditina</taxon>
        <taxon>Diplogasteromorpha</taxon>
        <taxon>Diplogasteroidea</taxon>
        <taxon>Neodiplogasteridae</taxon>
        <taxon>Pristionchus</taxon>
    </lineage>
</organism>
<evidence type="ECO:0000313" key="3">
    <source>
        <dbReference type="EMBL" id="GMR40178.1"/>
    </source>
</evidence>
<sequence>RFLVHMHEFMYACQHRTFLGNCENGRKDLAVARRKKALRTHFDSHAEDYRNPFYESSLSIMIFSVSTRSANIEVFAQFHSRWGGDGILPRESSEDAMVTLFNQIAVLQSTIAVMETRVGKGR</sequence>
<dbReference type="InterPro" id="IPR029021">
    <property type="entry name" value="Prot-tyrosine_phosphatase-like"/>
</dbReference>
<feature type="non-terminal residue" evidence="3">
    <location>
        <position position="1"/>
    </location>
</feature>
<dbReference type="InterPro" id="IPR010569">
    <property type="entry name" value="Myotubularin-like_Pase_dom"/>
</dbReference>
<accession>A0AAN4ZFA9</accession>
<evidence type="ECO:0000313" key="4">
    <source>
        <dbReference type="Proteomes" id="UP001328107"/>
    </source>
</evidence>
<dbReference type="Proteomes" id="UP001328107">
    <property type="component" value="Unassembled WGS sequence"/>
</dbReference>
<evidence type="ECO:0000256" key="1">
    <source>
        <dbReference type="ARBA" id="ARBA00007471"/>
    </source>
</evidence>
<evidence type="ECO:0000259" key="2">
    <source>
        <dbReference type="PROSITE" id="PS51339"/>
    </source>
</evidence>
<dbReference type="PROSITE" id="PS51339">
    <property type="entry name" value="PPASE_MYOTUBULARIN"/>
    <property type="match status" value="1"/>
</dbReference>
<gene>
    <name evidence="3" type="ORF">PMAYCL1PPCAC_10373</name>
</gene>
<name>A0AAN4ZFA9_9BILA</name>
<feature type="non-terminal residue" evidence="3">
    <location>
        <position position="122"/>
    </location>
</feature>
<dbReference type="SUPFAM" id="SSF52799">
    <property type="entry name" value="(Phosphotyrosine protein) phosphatases II"/>
    <property type="match status" value="1"/>
</dbReference>
<feature type="domain" description="Myotubularin phosphatase" evidence="2">
    <location>
        <begin position="1"/>
        <end position="79"/>
    </location>
</feature>
<dbReference type="EMBL" id="BTRK01000003">
    <property type="protein sequence ID" value="GMR40178.1"/>
    <property type="molecule type" value="Genomic_DNA"/>
</dbReference>
<comment type="caution">
    <text evidence="3">The sequence shown here is derived from an EMBL/GenBank/DDBJ whole genome shotgun (WGS) entry which is preliminary data.</text>
</comment>
<protein>
    <recommendedName>
        <fullName evidence="2">Myotubularin phosphatase domain-containing protein</fullName>
    </recommendedName>
</protein>
<proteinExistence type="inferred from homology"/>